<feature type="region of interest" description="Disordered" evidence="7">
    <location>
        <begin position="601"/>
        <end position="695"/>
    </location>
</feature>
<evidence type="ECO:0000256" key="7">
    <source>
        <dbReference type="SAM" id="MobiDB-lite"/>
    </source>
</evidence>
<evidence type="ECO:0000313" key="9">
    <source>
        <dbReference type="EMBL" id="NEA26878.1"/>
    </source>
</evidence>
<evidence type="ECO:0000256" key="6">
    <source>
        <dbReference type="ARBA" id="ARBA00023136"/>
    </source>
</evidence>
<dbReference type="InterPro" id="IPR001173">
    <property type="entry name" value="Glyco_trans_2-like"/>
</dbReference>
<dbReference type="SUPFAM" id="SSF53448">
    <property type="entry name" value="Nucleotide-diphospho-sugar transferases"/>
    <property type="match status" value="1"/>
</dbReference>
<dbReference type="CDD" id="cd00761">
    <property type="entry name" value="Glyco_tranf_GTA_type"/>
    <property type="match status" value="1"/>
</dbReference>
<dbReference type="InterPro" id="IPR007554">
    <property type="entry name" value="Glycerophosphate_synth"/>
</dbReference>
<comment type="caution">
    <text evidence="9">The sequence shown here is derived from an EMBL/GenBank/DDBJ whole genome shotgun (WGS) entry which is preliminary data.</text>
</comment>
<dbReference type="Gene3D" id="3.90.550.10">
    <property type="entry name" value="Spore Coat Polysaccharide Biosynthesis Protein SpsA, Chain A"/>
    <property type="match status" value="1"/>
</dbReference>
<evidence type="ECO:0000313" key="10">
    <source>
        <dbReference type="Proteomes" id="UP000475532"/>
    </source>
</evidence>
<keyword evidence="5" id="KW-0777">Teichoic acid biosynthesis</keyword>
<dbReference type="RefSeq" id="WP_163060922.1">
    <property type="nucleotide sequence ID" value="NZ_JAAGLI010000843.1"/>
</dbReference>
<evidence type="ECO:0000256" key="1">
    <source>
        <dbReference type="ARBA" id="ARBA00004202"/>
    </source>
</evidence>
<dbReference type="GO" id="GO:0005886">
    <property type="term" value="C:plasma membrane"/>
    <property type="evidence" value="ECO:0007669"/>
    <property type="project" value="UniProtKB-SubCell"/>
</dbReference>
<dbReference type="Proteomes" id="UP000475532">
    <property type="component" value="Unassembled WGS sequence"/>
</dbReference>
<dbReference type="SUPFAM" id="SSF53756">
    <property type="entry name" value="UDP-Glycosyltransferase/glycogen phosphorylase"/>
    <property type="match status" value="1"/>
</dbReference>
<dbReference type="InterPro" id="IPR043148">
    <property type="entry name" value="TagF_C"/>
</dbReference>
<gene>
    <name evidence="9" type="ORF">G3I70_30900</name>
</gene>
<dbReference type="PANTHER" id="PTHR37316:SF3">
    <property type="entry name" value="TEICHOIC ACID GLYCEROL-PHOSPHATE TRANSFERASE"/>
    <property type="match status" value="1"/>
</dbReference>
<name>A0A6L9QP41_9ACTN</name>
<evidence type="ECO:0000256" key="4">
    <source>
        <dbReference type="ARBA" id="ARBA00022679"/>
    </source>
</evidence>
<keyword evidence="4 9" id="KW-0808">Transferase</keyword>
<accession>A0A6L9QP41</accession>
<sequence length="1258" mass="140975">MTSEPEPRVGVVVPIYNVEPYLEECLASIARQSVRELDVVLVDDGSTDASAEIARAFTDRDPRFRLIRQPNGGLGNARNVGAANVRGRFLAFVDSDDVLPDHALELLAGTLEETGSDIASGNVQLLTEDGLVQSPMHRRPMGTTRLRTHVTRDHLLMYDRLVPNKVFRRRFWDEHAFRFPEGVLYEDIPVTLPAHFLASSVDVVNEPVYYWRQRAGGALSITQRRTEIGAVTDRFAAVETVSRFLGSRPERAVRACKREYDEVALRSDLRIFLNVLDEADEEFRSRFVELAHGFLEQADRTALNDLPAMMRLKWHLVGRGLMPELLKVLEYERRGLGIPVTRRLWRHYAKYPFWGDRRLGIPRRVYRLGEELAARARLHEARWRDGKLRITGHAFIAGIGTRFPWSSLKVVGVRDTDDGTTRVIPAWTRRCPDADDVSRDPHRSHRWSGFSATIDPKRLRRGGRYVDGTWLVAAGVYDRGVLRRGALAAPSSGSGAHPAWHYVDDDVRVVPLITRGGTMRLRVETVRARVTGHRVVDDAVEIRGTIPGGVPDGASVLVRRQAGTLLSRYPAAPDGGGGGGFRARIPLPELIADMPVQDEGANRLATPEPRDGTGWRLDMGFPNARTPADAPPPAVPAPVEEPEAEPATAEAEAAENPAMPDDFAAEEGPDAAEDPAPAETDSAADDTAPDDTTAADETVRIVLDDDATEGLYPFAGKEVVVYRSRHGYAELKARTPRPVVTDAIWERGGTLVLSGDDPPGSPDPAELVLRSRDRNEERAFPMSRAAGRFRAELPLARLVSLGGVLPLASGRWDVLVRRPSSTTAPAGRPLAVPLDHAALDRLPVETTVDGRRYVFREQGYDVPIVEVHSDLRPSERGAYRQARTRVRHYRAPRRLRSLRPAVVYDSYSGKQYSDSPRAIHEELVRRGADVEHLWVVRDGQVDLPGTARPVRLWGAEWYEAMARSRYIVTNAHLPEWFVRRPGQVVVQTWHGTPLKRIGFDIEDVQFANARYLEKVAKETPSWSYLVSPNGFSTPILRRAFRYEGELIETGYPRNDVLASPDRQMLAERVRERLGLPPGKRAVLYAPTWRDDSYYGPGKYRLDLRLDLERAADELGDDHVLLIRRHPNVVDTVPEVADGFVRDVSAYPDIAELFLVSDVLMTDYSSLMFDYANTGRPMLFFTYDLEHYRDELRGFYFDFEHEAPGPLLGSSDEVIDALRSIGEVERGYTAPYERFTRRFCELDDGKAASRVVDRILQSG</sequence>
<dbReference type="AlphaFoldDB" id="A0A6L9QP41"/>
<keyword evidence="6" id="KW-0472">Membrane</keyword>
<dbReference type="InterPro" id="IPR029044">
    <property type="entry name" value="Nucleotide-diphossugar_trans"/>
</dbReference>
<dbReference type="Gene3D" id="3.40.50.12580">
    <property type="match status" value="1"/>
</dbReference>
<feature type="compositionally biased region" description="Low complexity" evidence="7">
    <location>
        <begin position="645"/>
        <end position="662"/>
    </location>
</feature>
<keyword evidence="3" id="KW-1003">Cell membrane</keyword>
<dbReference type="GO" id="GO:0047355">
    <property type="term" value="F:CDP-glycerol glycerophosphotransferase activity"/>
    <property type="evidence" value="ECO:0007669"/>
    <property type="project" value="InterPro"/>
</dbReference>
<organism evidence="9 10">
    <name type="scientific">Actinomadura bangladeshensis</name>
    <dbReference type="NCBI Taxonomy" id="453573"/>
    <lineage>
        <taxon>Bacteria</taxon>
        <taxon>Bacillati</taxon>
        <taxon>Actinomycetota</taxon>
        <taxon>Actinomycetes</taxon>
        <taxon>Streptosporangiales</taxon>
        <taxon>Thermomonosporaceae</taxon>
        <taxon>Actinomadura</taxon>
    </lineage>
</organism>
<dbReference type="Pfam" id="PF04464">
    <property type="entry name" value="Glyphos_transf"/>
    <property type="match status" value="1"/>
</dbReference>
<evidence type="ECO:0000256" key="2">
    <source>
        <dbReference type="ARBA" id="ARBA00010488"/>
    </source>
</evidence>
<comment type="subcellular location">
    <subcellularLocation>
        <location evidence="1">Cell membrane</location>
        <topology evidence="1">Peripheral membrane protein</topology>
    </subcellularLocation>
</comment>
<dbReference type="GO" id="GO:0019350">
    <property type="term" value="P:teichoic acid biosynthetic process"/>
    <property type="evidence" value="ECO:0007669"/>
    <property type="project" value="UniProtKB-KW"/>
</dbReference>
<feature type="domain" description="Glycosyltransferase 2-like" evidence="8">
    <location>
        <begin position="11"/>
        <end position="155"/>
    </location>
</feature>
<reference evidence="9 10" key="1">
    <citation type="submission" date="2020-01" db="EMBL/GenBank/DDBJ databases">
        <title>Insect and environment-associated Actinomycetes.</title>
        <authorList>
            <person name="Currrie C."/>
            <person name="Chevrette M."/>
            <person name="Carlson C."/>
            <person name="Stubbendieck R."/>
            <person name="Wendt-Pienkowski E."/>
        </authorList>
    </citation>
    <scope>NUCLEOTIDE SEQUENCE [LARGE SCALE GENOMIC DNA]</scope>
    <source>
        <strain evidence="9 10">SID10258</strain>
    </source>
</reference>
<dbReference type="InterPro" id="IPR051612">
    <property type="entry name" value="Teichoic_Acid_Biosynth"/>
</dbReference>
<comment type="similarity">
    <text evidence="2">Belongs to the CDP-glycerol glycerophosphotransferase family.</text>
</comment>
<dbReference type="InterPro" id="IPR043149">
    <property type="entry name" value="TagF_N"/>
</dbReference>
<protein>
    <submittedName>
        <fullName evidence="9">Bifunctional glycosyltransferase family 2 protein/CDP-glycerol:glycerophosphate glycerophosphotransferase</fullName>
    </submittedName>
</protein>
<proteinExistence type="inferred from homology"/>
<feature type="compositionally biased region" description="Acidic residues" evidence="7">
    <location>
        <begin position="663"/>
        <end position="673"/>
    </location>
</feature>
<dbReference type="PANTHER" id="PTHR37316">
    <property type="entry name" value="TEICHOIC ACID GLYCEROL-PHOSPHATE PRIMASE"/>
    <property type="match status" value="1"/>
</dbReference>
<evidence type="ECO:0000256" key="5">
    <source>
        <dbReference type="ARBA" id="ARBA00022944"/>
    </source>
</evidence>
<dbReference type="Gene3D" id="3.40.50.11820">
    <property type="match status" value="1"/>
</dbReference>
<dbReference type="EMBL" id="JAAGLI010000843">
    <property type="protein sequence ID" value="NEA26878.1"/>
    <property type="molecule type" value="Genomic_DNA"/>
</dbReference>
<dbReference type="Pfam" id="PF00535">
    <property type="entry name" value="Glycos_transf_2"/>
    <property type="match status" value="1"/>
</dbReference>
<evidence type="ECO:0000259" key="8">
    <source>
        <dbReference type="Pfam" id="PF00535"/>
    </source>
</evidence>
<evidence type="ECO:0000256" key="3">
    <source>
        <dbReference type="ARBA" id="ARBA00022475"/>
    </source>
</evidence>